<organism evidence="1 2">
    <name type="scientific">Daphnia pulex</name>
    <name type="common">Water flea</name>
    <dbReference type="NCBI Taxonomy" id="6669"/>
    <lineage>
        <taxon>Eukaryota</taxon>
        <taxon>Metazoa</taxon>
        <taxon>Ecdysozoa</taxon>
        <taxon>Arthropoda</taxon>
        <taxon>Crustacea</taxon>
        <taxon>Branchiopoda</taxon>
        <taxon>Diplostraca</taxon>
        <taxon>Cladocera</taxon>
        <taxon>Anomopoda</taxon>
        <taxon>Daphniidae</taxon>
        <taxon>Daphnia</taxon>
    </lineage>
</organism>
<dbReference type="Proteomes" id="UP000000305">
    <property type="component" value="Unassembled WGS sequence"/>
</dbReference>
<dbReference type="EMBL" id="GL732730">
    <property type="protein sequence ID" value="EFX65792.1"/>
    <property type="molecule type" value="Genomic_DNA"/>
</dbReference>
<dbReference type="AlphaFoldDB" id="E9HR18"/>
<reference evidence="1 2" key="1">
    <citation type="journal article" date="2011" name="Science">
        <title>The ecoresponsive genome of Daphnia pulex.</title>
        <authorList>
            <person name="Colbourne J.K."/>
            <person name="Pfrender M.E."/>
            <person name="Gilbert D."/>
            <person name="Thomas W.K."/>
            <person name="Tucker A."/>
            <person name="Oakley T.H."/>
            <person name="Tokishita S."/>
            <person name="Aerts A."/>
            <person name="Arnold G.J."/>
            <person name="Basu M.K."/>
            <person name="Bauer D.J."/>
            <person name="Caceres C.E."/>
            <person name="Carmel L."/>
            <person name="Casola C."/>
            <person name="Choi J.H."/>
            <person name="Detter J.C."/>
            <person name="Dong Q."/>
            <person name="Dusheyko S."/>
            <person name="Eads B.D."/>
            <person name="Frohlich T."/>
            <person name="Geiler-Samerotte K.A."/>
            <person name="Gerlach D."/>
            <person name="Hatcher P."/>
            <person name="Jogdeo S."/>
            <person name="Krijgsveld J."/>
            <person name="Kriventseva E.V."/>
            <person name="Kultz D."/>
            <person name="Laforsch C."/>
            <person name="Lindquist E."/>
            <person name="Lopez J."/>
            <person name="Manak J.R."/>
            <person name="Muller J."/>
            <person name="Pangilinan J."/>
            <person name="Patwardhan R.P."/>
            <person name="Pitluck S."/>
            <person name="Pritham E.J."/>
            <person name="Rechtsteiner A."/>
            <person name="Rho M."/>
            <person name="Rogozin I.B."/>
            <person name="Sakarya O."/>
            <person name="Salamov A."/>
            <person name="Schaack S."/>
            <person name="Shapiro H."/>
            <person name="Shiga Y."/>
            <person name="Skalitzky C."/>
            <person name="Smith Z."/>
            <person name="Souvorov A."/>
            <person name="Sung W."/>
            <person name="Tang Z."/>
            <person name="Tsuchiya D."/>
            <person name="Tu H."/>
            <person name="Vos H."/>
            <person name="Wang M."/>
            <person name="Wolf Y.I."/>
            <person name="Yamagata H."/>
            <person name="Yamada T."/>
            <person name="Ye Y."/>
            <person name="Shaw J.R."/>
            <person name="Andrews J."/>
            <person name="Crease T.J."/>
            <person name="Tang H."/>
            <person name="Lucas S.M."/>
            <person name="Robertson H.M."/>
            <person name="Bork P."/>
            <person name="Koonin E.V."/>
            <person name="Zdobnov E.M."/>
            <person name="Grigoriev I.V."/>
            <person name="Lynch M."/>
            <person name="Boore J.L."/>
        </authorList>
    </citation>
    <scope>NUCLEOTIDE SEQUENCE [LARGE SCALE GENOMIC DNA]</scope>
</reference>
<dbReference type="InParanoid" id="E9HR18"/>
<sequence>MEICSRKRMLRTITTFLKFLTQDQHLPEKALQDKHSPMEAVKVIPLEKTSQELTKELDDLKLRYKNLASQHAKDVYELEEMRTRLQYLLQQEFVLDQRISELQLKRMKE</sequence>
<dbReference type="PhylomeDB" id="E9HR18"/>
<gene>
    <name evidence="1" type="ORF">DAPPUDRAFT_332820</name>
</gene>
<proteinExistence type="predicted"/>
<keyword evidence="2" id="KW-1185">Reference proteome</keyword>
<evidence type="ECO:0000313" key="2">
    <source>
        <dbReference type="Proteomes" id="UP000000305"/>
    </source>
</evidence>
<name>E9HR18_DAPPU</name>
<protein>
    <submittedName>
        <fullName evidence="1">Uncharacterized protein</fullName>
    </submittedName>
</protein>
<accession>E9HR18</accession>
<evidence type="ECO:0000313" key="1">
    <source>
        <dbReference type="EMBL" id="EFX65792.1"/>
    </source>
</evidence>
<dbReference type="HOGENOM" id="CLU_2186558_0_0_1"/>
<dbReference type="KEGG" id="dpx:DAPPUDRAFT_332820"/>